<dbReference type="AlphaFoldDB" id="A0A183J8L1"/>
<name>A0A183J8L1_9BILA</name>
<evidence type="ECO:0000256" key="1">
    <source>
        <dbReference type="ARBA" id="ARBA00023002"/>
    </source>
</evidence>
<dbReference type="WBParaSite" id="SBAD_0001261401-mRNA-1">
    <property type="protein sequence ID" value="SBAD_0001261401-mRNA-1"/>
    <property type="gene ID" value="SBAD_0001261401"/>
</dbReference>
<dbReference type="SUPFAM" id="SSF51735">
    <property type="entry name" value="NAD(P)-binding Rossmann-fold domains"/>
    <property type="match status" value="1"/>
</dbReference>
<dbReference type="GO" id="GO:0016491">
    <property type="term" value="F:oxidoreductase activity"/>
    <property type="evidence" value="ECO:0007669"/>
    <property type="project" value="UniProtKB-KW"/>
</dbReference>
<proteinExistence type="predicted"/>
<evidence type="ECO:0000313" key="3">
    <source>
        <dbReference type="Proteomes" id="UP000270296"/>
    </source>
</evidence>
<reference evidence="2 3" key="2">
    <citation type="submission" date="2018-11" db="EMBL/GenBank/DDBJ databases">
        <authorList>
            <consortium name="Pathogen Informatics"/>
        </authorList>
    </citation>
    <scope>NUCLEOTIDE SEQUENCE [LARGE SCALE GENOMIC DNA]</scope>
</reference>
<evidence type="ECO:0000313" key="4">
    <source>
        <dbReference type="WBParaSite" id="SBAD_0001261401-mRNA-1"/>
    </source>
</evidence>
<dbReference type="InterPro" id="IPR036291">
    <property type="entry name" value="NAD(P)-bd_dom_sf"/>
</dbReference>
<keyword evidence="1" id="KW-0560">Oxidoreductase</keyword>
<dbReference type="OrthoDB" id="3427at2759"/>
<dbReference type="Proteomes" id="UP000270296">
    <property type="component" value="Unassembled WGS sequence"/>
</dbReference>
<dbReference type="InterPro" id="IPR002347">
    <property type="entry name" value="SDR_fam"/>
</dbReference>
<reference evidence="4" key="1">
    <citation type="submission" date="2016-06" db="UniProtKB">
        <authorList>
            <consortium name="WormBaseParasite"/>
        </authorList>
    </citation>
    <scope>IDENTIFICATION</scope>
</reference>
<keyword evidence="3" id="KW-1185">Reference proteome</keyword>
<sequence length="167" mass="18727">MYVPPRPSVDGFEPHLAANFLGHFLLTSLLLDKLKASAPSRIINVADMTYKRGHVNFEDLNGLTDYNKKAAYDRSKLASVAFTKELAKRTSGSSVTVNDIFPGYTETDIGRQMKSKAIRIMTKPIKWFVLQKPEKAANTLMYVATSPELDTVSGKFLRYDRASKKCM</sequence>
<organism evidence="4">
    <name type="scientific">Soboliphyme baturini</name>
    <dbReference type="NCBI Taxonomy" id="241478"/>
    <lineage>
        <taxon>Eukaryota</taxon>
        <taxon>Metazoa</taxon>
        <taxon>Ecdysozoa</taxon>
        <taxon>Nematoda</taxon>
        <taxon>Enoplea</taxon>
        <taxon>Dorylaimia</taxon>
        <taxon>Dioctophymatida</taxon>
        <taxon>Dioctophymatoidea</taxon>
        <taxon>Soboliphymatidae</taxon>
        <taxon>Soboliphyme</taxon>
    </lineage>
</organism>
<dbReference type="EMBL" id="UZAM01017202">
    <property type="protein sequence ID" value="VDP46386.1"/>
    <property type="molecule type" value="Genomic_DNA"/>
</dbReference>
<evidence type="ECO:0000313" key="2">
    <source>
        <dbReference type="EMBL" id="VDP46386.1"/>
    </source>
</evidence>
<protein>
    <submittedName>
        <fullName evidence="4">Retinol dehydrogenase 14</fullName>
    </submittedName>
</protein>
<gene>
    <name evidence="2" type="ORF">SBAD_LOCUS12209</name>
</gene>
<dbReference type="PANTHER" id="PTHR43157:SF71">
    <property type="entry name" value="RETINOL DEHYDROGENASE 13"/>
    <property type="match status" value="1"/>
</dbReference>
<dbReference type="PRINTS" id="PR00081">
    <property type="entry name" value="GDHRDH"/>
</dbReference>
<accession>A0A183J8L1</accession>
<dbReference type="Pfam" id="PF00106">
    <property type="entry name" value="adh_short"/>
    <property type="match status" value="1"/>
</dbReference>
<dbReference type="PANTHER" id="PTHR43157">
    <property type="entry name" value="PHOSPHATIDYLINOSITOL-GLYCAN BIOSYNTHESIS CLASS F PROTEIN-RELATED"/>
    <property type="match status" value="1"/>
</dbReference>
<dbReference type="Gene3D" id="3.40.50.720">
    <property type="entry name" value="NAD(P)-binding Rossmann-like Domain"/>
    <property type="match status" value="1"/>
</dbReference>